<dbReference type="InterPro" id="IPR009003">
    <property type="entry name" value="Peptidase_S1_PA"/>
</dbReference>
<dbReference type="EMBL" id="PDJF01000001">
    <property type="protein sequence ID" value="PFG27912.1"/>
    <property type="molecule type" value="Genomic_DNA"/>
</dbReference>
<keyword evidence="1" id="KW-1133">Transmembrane helix</keyword>
<protein>
    <submittedName>
        <fullName evidence="3">Trypsin</fullName>
    </submittedName>
</protein>
<dbReference type="InterPro" id="IPR001254">
    <property type="entry name" value="Trypsin_dom"/>
</dbReference>
<keyword evidence="1" id="KW-0472">Membrane</keyword>
<feature type="transmembrane region" description="Helical" evidence="1">
    <location>
        <begin position="30"/>
        <end position="50"/>
    </location>
</feature>
<proteinExistence type="predicted"/>
<sequence length="292" mass="30988">MLHVSCFLPGKDPVVNPAPLTSAARRARTALAAVMAFVLLLTSLVAPVPAGAQARPVVNQGSVVETSLGSCTVGAVDQQRRIAVIAAHCGNRAGEPVALYSGGKYYPQAGTFHPSPQWDPGTFSNDWAIIKLSDGVQVGQNVFAAEQMDLDQVRTGDRICFHGRTTHPDGVSYSCSTVAAVAGSSIFYVGGEALHEGDSGGPTWIERGGQRYFVGVTSGWYWQVQSPNNKLARATYPRDRPRVTLEQMDAIYREAFPNPEPAGEGSSSGGIIATIIILLLSFLGVGVPHILR</sequence>
<reference evidence="3 4" key="1">
    <citation type="submission" date="2017-10" db="EMBL/GenBank/DDBJ databases">
        <title>Sequencing the genomes of 1000 actinobacteria strains.</title>
        <authorList>
            <person name="Klenk H.-P."/>
        </authorList>
    </citation>
    <scope>NUCLEOTIDE SEQUENCE [LARGE SCALE GENOMIC DNA]</scope>
    <source>
        <strain evidence="3 4">DSM 20688</strain>
    </source>
</reference>
<organism evidence="3 4">
    <name type="scientific">Corynebacterium renale</name>
    <dbReference type="NCBI Taxonomy" id="1724"/>
    <lineage>
        <taxon>Bacteria</taxon>
        <taxon>Bacillati</taxon>
        <taxon>Actinomycetota</taxon>
        <taxon>Actinomycetes</taxon>
        <taxon>Mycobacteriales</taxon>
        <taxon>Corynebacteriaceae</taxon>
        <taxon>Corynebacterium</taxon>
    </lineage>
</organism>
<evidence type="ECO:0000259" key="2">
    <source>
        <dbReference type="Pfam" id="PF00089"/>
    </source>
</evidence>
<dbReference type="GO" id="GO:0004252">
    <property type="term" value="F:serine-type endopeptidase activity"/>
    <property type="evidence" value="ECO:0007669"/>
    <property type="project" value="InterPro"/>
</dbReference>
<evidence type="ECO:0000313" key="3">
    <source>
        <dbReference type="EMBL" id="PFG27912.1"/>
    </source>
</evidence>
<dbReference type="Proteomes" id="UP000221653">
    <property type="component" value="Unassembled WGS sequence"/>
</dbReference>
<evidence type="ECO:0000256" key="1">
    <source>
        <dbReference type="SAM" id="Phobius"/>
    </source>
</evidence>
<dbReference type="AlphaFoldDB" id="A0A2A9DPK3"/>
<gene>
    <name evidence="3" type="ORF">ATK06_0994</name>
</gene>
<dbReference type="InterPro" id="IPR043504">
    <property type="entry name" value="Peptidase_S1_PA_chymotrypsin"/>
</dbReference>
<comment type="caution">
    <text evidence="3">The sequence shown here is derived from an EMBL/GenBank/DDBJ whole genome shotgun (WGS) entry which is preliminary data.</text>
</comment>
<keyword evidence="1" id="KW-0812">Transmembrane</keyword>
<dbReference type="Pfam" id="PF00089">
    <property type="entry name" value="Trypsin"/>
    <property type="match status" value="1"/>
</dbReference>
<name>A0A2A9DPK3_9CORY</name>
<accession>A0A2A9DPK3</accession>
<feature type="transmembrane region" description="Helical" evidence="1">
    <location>
        <begin position="271"/>
        <end position="291"/>
    </location>
</feature>
<dbReference type="GO" id="GO:0006508">
    <property type="term" value="P:proteolysis"/>
    <property type="evidence" value="ECO:0007669"/>
    <property type="project" value="InterPro"/>
</dbReference>
<feature type="domain" description="Peptidase S1" evidence="2">
    <location>
        <begin position="71"/>
        <end position="227"/>
    </location>
</feature>
<evidence type="ECO:0000313" key="4">
    <source>
        <dbReference type="Proteomes" id="UP000221653"/>
    </source>
</evidence>
<dbReference type="Gene3D" id="2.40.10.10">
    <property type="entry name" value="Trypsin-like serine proteases"/>
    <property type="match status" value="2"/>
</dbReference>
<keyword evidence="4" id="KW-1185">Reference proteome</keyword>
<dbReference type="STRING" id="1724.GCA_001044175_02362"/>
<dbReference type="SUPFAM" id="SSF50494">
    <property type="entry name" value="Trypsin-like serine proteases"/>
    <property type="match status" value="1"/>
</dbReference>